<dbReference type="Gene3D" id="1.20.1270.180">
    <property type="match status" value="1"/>
</dbReference>
<evidence type="ECO:0000259" key="1">
    <source>
        <dbReference type="Pfam" id="PF07007"/>
    </source>
</evidence>
<proteinExistence type="predicted"/>
<feature type="domain" description="Lysozyme inhibitor LprI-like N-terminal" evidence="1">
    <location>
        <begin position="74"/>
        <end position="181"/>
    </location>
</feature>
<protein>
    <submittedName>
        <fullName evidence="2">Uncharacterized conserved protein YecT, DUF1311 family</fullName>
    </submittedName>
</protein>
<name>A0A1I0P744_9RHOB</name>
<dbReference type="Pfam" id="PF07007">
    <property type="entry name" value="LprI"/>
    <property type="match status" value="1"/>
</dbReference>
<dbReference type="RefSeq" id="WP_245744669.1">
    <property type="nucleotide sequence ID" value="NZ_FOJB01000001.1"/>
</dbReference>
<reference evidence="2 3" key="1">
    <citation type="submission" date="2016-10" db="EMBL/GenBank/DDBJ databases">
        <authorList>
            <person name="de Groot N.N."/>
        </authorList>
    </citation>
    <scope>NUCLEOTIDE SEQUENCE [LARGE SCALE GENOMIC DNA]</scope>
    <source>
        <strain evidence="2 3">DSM 29439</strain>
    </source>
</reference>
<dbReference type="Proteomes" id="UP000199650">
    <property type="component" value="Unassembled WGS sequence"/>
</dbReference>
<keyword evidence="3" id="KW-1185">Reference proteome</keyword>
<evidence type="ECO:0000313" key="3">
    <source>
        <dbReference type="Proteomes" id="UP000199650"/>
    </source>
</evidence>
<accession>A0A1I0P744</accession>
<dbReference type="STRING" id="1173584.SAMN05444851_1410"/>
<evidence type="ECO:0000313" key="2">
    <source>
        <dbReference type="EMBL" id="SEW10221.1"/>
    </source>
</evidence>
<dbReference type="InterPro" id="IPR009739">
    <property type="entry name" value="LprI-like_N"/>
</dbReference>
<sequence>MSLTTRLRASGMRAAHVAQAASRPLFTAVAWLILAVPAPAQDVTYSFHPTTDCLSALGDDGDPMRCVGSAANYCMEATEGGASTVGMSSCLGLEYEDWDRRLNRAYGLLMTRLKAEDEEMATLGSAAPKQAPALLETQRAWITFRDASCDYERSKWGGGTGGGPASIACMLQLTSRQALALEADLNSYGDAICNHEGC</sequence>
<dbReference type="EMBL" id="FOJB01000001">
    <property type="protein sequence ID" value="SEW10221.1"/>
    <property type="molecule type" value="Genomic_DNA"/>
</dbReference>
<dbReference type="AlphaFoldDB" id="A0A1I0P744"/>
<organism evidence="2 3">
    <name type="scientific">Aliiroseovarius sediminilitoris</name>
    <dbReference type="NCBI Taxonomy" id="1173584"/>
    <lineage>
        <taxon>Bacteria</taxon>
        <taxon>Pseudomonadati</taxon>
        <taxon>Pseudomonadota</taxon>
        <taxon>Alphaproteobacteria</taxon>
        <taxon>Rhodobacterales</taxon>
        <taxon>Paracoccaceae</taxon>
        <taxon>Aliiroseovarius</taxon>
    </lineage>
</organism>
<gene>
    <name evidence="2" type="ORF">SAMN05444851_1410</name>
</gene>